<dbReference type="OrthoDB" id="695378at2"/>
<dbReference type="GO" id="GO:0016874">
    <property type="term" value="F:ligase activity"/>
    <property type="evidence" value="ECO:0007669"/>
    <property type="project" value="UniProtKB-KW"/>
</dbReference>
<dbReference type="EMBL" id="WAAU01000036">
    <property type="protein sequence ID" value="KAB1153277.1"/>
    <property type="molecule type" value="Genomic_DNA"/>
</dbReference>
<comment type="subcellular location">
    <subcellularLocation>
        <location evidence="1">Membrane</location>
        <topology evidence="1">Multi-pass membrane protein</topology>
    </subcellularLocation>
</comment>
<dbReference type="AlphaFoldDB" id="A0A7J5A6Y8"/>
<feature type="transmembrane region" description="Helical" evidence="5">
    <location>
        <begin position="288"/>
        <end position="308"/>
    </location>
</feature>
<accession>A0A7J5A6Y8</accession>
<feature type="transmembrane region" description="Helical" evidence="5">
    <location>
        <begin position="136"/>
        <end position="154"/>
    </location>
</feature>
<feature type="transmembrane region" description="Helical" evidence="5">
    <location>
        <begin position="166"/>
        <end position="189"/>
    </location>
</feature>
<sequence length="350" mass="39711">MAMPYYVGGSLFMTALILICLGLIFYTQEKISFKDNKVNVFYLFLFAYSSLSILLSYAHEETTDFMFIQYGNFLRLILILLVLGFCNIDNSIYLKGIRYGILIGALSIMIFGILKIDVVLLSKDISSDYQTRFSGFYLNANYAGTVVAIGLNMLKEKKEKITLIETIIYYTAIFFTFSFTAILITLIGLYKKNKVLFIIIPIASLTYLVTFWETFNFSQSRYKKLAYLNEYLNGNVTLDKVFTGRIELWKEGIEAIVSKPIFGNGFGYMSSSIKTLDDVGIHNSYFEILGDFGLVIGVLIIFSLLRVINLKSIVGLSIFVALITGHGLLYTIPIYLYILIGQNKNKKMLT</sequence>
<feature type="transmembrane region" description="Helical" evidence="5">
    <location>
        <begin position="314"/>
        <end position="340"/>
    </location>
</feature>
<dbReference type="Proteomes" id="UP000467305">
    <property type="component" value="Unassembled WGS sequence"/>
</dbReference>
<feature type="transmembrane region" description="Helical" evidence="5">
    <location>
        <begin position="6"/>
        <end position="26"/>
    </location>
</feature>
<dbReference type="PANTHER" id="PTHR37422">
    <property type="entry name" value="TEICHURONIC ACID BIOSYNTHESIS PROTEIN TUAE"/>
    <property type="match status" value="1"/>
</dbReference>
<dbReference type="Pfam" id="PF04932">
    <property type="entry name" value="Wzy_C"/>
    <property type="match status" value="1"/>
</dbReference>
<keyword evidence="8" id="KW-1185">Reference proteome</keyword>
<protein>
    <submittedName>
        <fullName evidence="7">O-antigen ligase family protein</fullName>
    </submittedName>
</protein>
<dbReference type="GO" id="GO:0016020">
    <property type="term" value="C:membrane"/>
    <property type="evidence" value="ECO:0007669"/>
    <property type="project" value="UniProtKB-SubCell"/>
</dbReference>
<dbReference type="InterPro" id="IPR007016">
    <property type="entry name" value="O-antigen_ligase-rel_domated"/>
</dbReference>
<evidence type="ECO:0000256" key="3">
    <source>
        <dbReference type="ARBA" id="ARBA00022989"/>
    </source>
</evidence>
<evidence type="ECO:0000256" key="1">
    <source>
        <dbReference type="ARBA" id="ARBA00004141"/>
    </source>
</evidence>
<feature type="transmembrane region" description="Helical" evidence="5">
    <location>
        <begin position="38"/>
        <end position="59"/>
    </location>
</feature>
<reference evidence="7 8" key="1">
    <citation type="submission" date="2019-09" db="EMBL/GenBank/DDBJ databases">
        <authorList>
            <person name="Cao W.R."/>
        </authorList>
    </citation>
    <scope>NUCLEOTIDE SEQUENCE [LARGE SCALE GENOMIC DNA]</scope>
    <source>
        <strain evidence="8">a4</strain>
    </source>
</reference>
<keyword evidence="2 5" id="KW-0812">Transmembrane</keyword>
<keyword evidence="4 5" id="KW-0472">Membrane</keyword>
<feature type="transmembrane region" description="Helical" evidence="5">
    <location>
        <begin position="195"/>
        <end position="215"/>
    </location>
</feature>
<evidence type="ECO:0000259" key="6">
    <source>
        <dbReference type="Pfam" id="PF04932"/>
    </source>
</evidence>
<evidence type="ECO:0000256" key="4">
    <source>
        <dbReference type="ARBA" id="ARBA00023136"/>
    </source>
</evidence>
<proteinExistence type="predicted"/>
<keyword evidence="7" id="KW-0436">Ligase</keyword>
<feature type="domain" description="O-antigen ligase-related" evidence="6">
    <location>
        <begin position="179"/>
        <end position="300"/>
    </location>
</feature>
<keyword evidence="3 5" id="KW-1133">Transmembrane helix</keyword>
<feature type="transmembrane region" description="Helical" evidence="5">
    <location>
        <begin position="97"/>
        <end position="116"/>
    </location>
</feature>
<comment type="caution">
    <text evidence="7">The sequence shown here is derived from an EMBL/GenBank/DDBJ whole genome shotgun (WGS) entry which is preliminary data.</text>
</comment>
<evidence type="ECO:0000256" key="5">
    <source>
        <dbReference type="SAM" id="Phobius"/>
    </source>
</evidence>
<evidence type="ECO:0000313" key="8">
    <source>
        <dbReference type="Proteomes" id="UP000467305"/>
    </source>
</evidence>
<feature type="transmembrane region" description="Helical" evidence="5">
    <location>
        <begin position="65"/>
        <end position="85"/>
    </location>
</feature>
<evidence type="ECO:0000256" key="2">
    <source>
        <dbReference type="ARBA" id="ARBA00022692"/>
    </source>
</evidence>
<gene>
    <name evidence="7" type="ORF">F7018_17300</name>
</gene>
<evidence type="ECO:0000313" key="7">
    <source>
        <dbReference type="EMBL" id="KAB1153277.1"/>
    </source>
</evidence>
<organism evidence="7 8">
    <name type="scientific">Tenacibaculum aiptasiae</name>
    <dbReference type="NCBI Taxonomy" id="426481"/>
    <lineage>
        <taxon>Bacteria</taxon>
        <taxon>Pseudomonadati</taxon>
        <taxon>Bacteroidota</taxon>
        <taxon>Flavobacteriia</taxon>
        <taxon>Flavobacteriales</taxon>
        <taxon>Flavobacteriaceae</taxon>
        <taxon>Tenacibaculum</taxon>
    </lineage>
</organism>
<dbReference type="InterPro" id="IPR051533">
    <property type="entry name" value="WaaL-like"/>
</dbReference>
<name>A0A7J5A6Y8_9FLAO</name>
<dbReference type="RefSeq" id="WP_150901361.1">
    <property type="nucleotide sequence ID" value="NZ_WAAU01000036.1"/>
</dbReference>
<dbReference type="PANTHER" id="PTHR37422:SF13">
    <property type="entry name" value="LIPOPOLYSACCHARIDE BIOSYNTHESIS PROTEIN PA4999-RELATED"/>
    <property type="match status" value="1"/>
</dbReference>